<keyword evidence="3" id="KW-1185">Reference proteome</keyword>
<proteinExistence type="predicted"/>
<dbReference type="SUPFAM" id="SSF53474">
    <property type="entry name" value="alpha/beta-Hydrolases"/>
    <property type="match status" value="1"/>
</dbReference>
<gene>
    <name evidence="2" type="ORF">DRF65_15360</name>
</gene>
<protein>
    <recommendedName>
        <fullName evidence="4">DUF4280 domain-containing protein</fullName>
    </recommendedName>
</protein>
<reference evidence="3" key="1">
    <citation type="submission" date="2018-06" db="EMBL/GenBank/DDBJ databases">
        <authorList>
            <person name="Lum Nde A."/>
            <person name="Hugo C."/>
        </authorList>
    </citation>
    <scope>NUCLEOTIDE SEQUENCE [LARGE SCALE GENOMIC DNA]</scope>
    <source>
        <strain evidence="3">1_F178</strain>
    </source>
</reference>
<dbReference type="Gene3D" id="3.40.50.1820">
    <property type="entry name" value="alpha/beta hydrolase"/>
    <property type="match status" value="1"/>
</dbReference>
<dbReference type="Pfam" id="PF26363">
    <property type="entry name" value="Phospholipase-like"/>
    <property type="match status" value="1"/>
</dbReference>
<sequence>MGQLYVPDGTWTLCSNGKKILKIQVTSQATIKIEGGKLGATEKDRFDGNFVCPPMMAAGALVGAVLAGALVASGPALVVFAAGFAGAVAGGTVLANHLPSVCSLLCRSNEWTALHPKVKLEKKRALLEKATLTCMFGGLVTLKMPNYQENIDMGLLGGNAVYGDISSLTDEEKNRVGLYHNLSDKEIADLGLDPKLFRDPKESHYYADLYKKDGKYVLAFRGTDPTNMEDIGQDLTQGVGIKSDYYDKSVNLVNKMKQARDENGNLIFDANNTAITGHSLGGGMAAAAGGASGFPTYTYNAAGVHNATLKRNKVHREDMNHVQAYNGSSDPLNAVQDSREGVLKTLGFVGKLVNKTKGLPRAAGERMEVDTGLPLQGAGGGHSAINVVRALEKEAANAASRTVIAKTQ</sequence>
<keyword evidence="1" id="KW-1133">Transmembrane helix</keyword>
<comment type="caution">
    <text evidence="2">The sequence shown here is derived from an EMBL/GenBank/DDBJ whole genome shotgun (WGS) entry which is preliminary data.</text>
</comment>
<feature type="transmembrane region" description="Helical" evidence="1">
    <location>
        <begin position="77"/>
        <end position="98"/>
    </location>
</feature>
<dbReference type="RefSeq" id="WP_115971639.1">
    <property type="nucleotide sequence ID" value="NZ_QNVT01000014.1"/>
</dbReference>
<dbReference type="EMBL" id="QNVT01000014">
    <property type="protein sequence ID" value="REC61558.1"/>
    <property type="molecule type" value="Genomic_DNA"/>
</dbReference>
<dbReference type="AlphaFoldDB" id="A0A3D9C780"/>
<dbReference type="InterPro" id="IPR029058">
    <property type="entry name" value="AB_hydrolase_fold"/>
</dbReference>
<accession>A0A3D9C780</accession>
<organism evidence="2 3">
    <name type="scientific">Chryseobacterium pennae</name>
    <dbReference type="NCBI Taxonomy" id="2258962"/>
    <lineage>
        <taxon>Bacteria</taxon>
        <taxon>Pseudomonadati</taxon>
        <taxon>Bacteroidota</taxon>
        <taxon>Flavobacteriia</taxon>
        <taxon>Flavobacteriales</taxon>
        <taxon>Weeksellaceae</taxon>
        <taxon>Chryseobacterium group</taxon>
        <taxon>Chryseobacterium</taxon>
    </lineage>
</organism>
<evidence type="ECO:0000256" key="1">
    <source>
        <dbReference type="SAM" id="Phobius"/>
    </source>
</evidence>
<dbReference type="Proteomes" id="UP000256686">
    <property type="component" value="Unassembled WGS sequence"/>
</dbReference>
<evidence type="ECO:0000313" key="2">
    <source>
        <dbReference type="EMBL" id="REC61558.1"/>
    </source>
</evidence>
<keyword evidence="1" id="KW-0472">Membrane</keyword>
<keyword evidence="1" id="KW-0812">Transmembrane</keyword>
<dbReference type="Pfam" id="PF14107">
    <property type="entry name" value="DUF4280"/>
    <property type="match status" value="1"/>
</dbReference>
<evidence type="ECO:0000313" key="3">
    <source>
        <dbReference type="Proteomes" id="UP000256686"/>
    </source>
</evidence>
<feature type="transmembrane region" description="Helical" evidence="1">
    <location>
        <begin position="55"/>
        <end position="72"/>
    </location>
</feature>
<evidence type="ECO:0008006" key="4">
    <source>
        <dbReference type="Google" id="ProtNLM"/>
    </source>
</evidence>
<dbReference type="InterPro" id="IPR025460">
    <property type="entry name" value="DUF4280"/>
</dbReference>
<name>A0A3D9C780_9FLAO</name>